<dbReference type="InterPro" id="IPR027450">
    <property type="entry name" value="AlkB-like"/>
</dbReference>
<feature type="region of interest" description="Disordered" evidence="3">
    <location>
        <begin position="199"/>
        <end position="218"/>
    </location>
</feature>
<dbReference type="PROSITE" id="PS50157">
    <property type="entry name" value="ZINC_FINGER_C2H2_2"/>
    <property type="match status" value="1"/>
</dbReference>
<dbReference type="Proteomes" id="UP000827092">
    <property type="component" value="Unassembled WGS sequence"/>
</dbReference>
<dbReference type="PROSITE" id="PS00028">
    <property type="entry name" value="ZINC_FINGER_C2H2_1"/>
    <property type="match status" value="1"/>
</dbReference>
<accession>A0AAV6TPJ1</accession>
<dbReference type="InterPro" id="IPR032854">
    <property type="entry name" value="ALKBH3"/>
</dbReference>
<keyword evidence="2" id="KW-0863">Zinc-finger</keyword>
<evidence type="ECO:0000256" key="1">
    <source>
        <dbReference type="ARBA" id="ARBA00001954"/>
    </source>
</evidence>
<feature type="domain" description="Fe2OG dioxygenase" evidence="5">
    <location>
        <begin position="91"/>
        <end position="187"/>
    </location>
</feature>
<name>A0AAV6TPJ1_9ARAC</name>
<dbReference type="AlphaFoldDB" id="A0AAV6TPJ1"/>
<dbReference type="Gene3D" id="2.60.120.590">
    <property type="entry name" value="Alpha-ketoglutarate-dependent dioxygenase AlkB-like"/>
    <property type="match status" value="1"/>
</dbReference>
<gene>
    <name evidence="6" type="ORF">JTE90_003074</name>
</gene>
<dbReference type="Pfam" id="PF13532">
    <property type="entry name" value="2OG-FeII_Oxy_2"/>
    <property type="match status" value="1"/>
</dbReference>
<comment type="cofactor">
    <cofactor evidence="1">
        <name>Fe(2+)</name>
        <dbReference type="ChEBI" id="CHEBI:29033"/>
    </cofactor>
</comment>
<dbReference type="PROSITE" id="PS51471">
    <property type="entry name" value="FE2OG_OXY"/>
    <property type="match status" value="1"/>
</dbReference>
<proteinExistence type="predicted"/>
<dbReference type="Gene3D" id="3.30.160.60">
    <property type="entry name" value="Classic Zinc Finger"/>
    <property type="match status" value="1"/>
</dbReference>
<keyword evidence="7" id="KW-1185">Reference proteome</keyword>
<sequence>MSLPADLDIEIISNFYSLVHCEQLFRELQDYKFQDLNLCFNGKSYTPRRKVLGFGDSGLSYAFSGTSVSALPWTPTLLDIKKDVENKTGQEYNYVFLNFYPDGFSRIGAHRDDESCLDPQSVIPTLSFGATRTMQFTRKGFPPHQTPLKNGSLLLMRPPTNHFFSHEITADPSVQLPRISLTFRKIAISSRKRTLEDCFSSQDSKRSSTSRHISSQDHIPDNDWLTKLYIDERSPPPKKSVCLKEWNLGYGFIVSVCPKCPKSFTRTDALTKHVATHNKPTKHSQLSNPTPAPVPKRQKPAKVSDVFFSKIFHPSDKAFGGKVAEQRWAEMMTHSLDSVNAAHSQPRQSSIESELANIMQKQAEKSNKILETLTEHVKSLSQIKNHQVTPAESARPRTYGNPIDTLLEPVPSADPEAISNLIAEFEAEIERVNLSLERVGGALGPVPQQDIGRIRGEYFEEIILRIRSASVGERRRLVSDVITPRDPSEIGSILAWLRTSVSSFHGFIFLFCVHDGDHSHVLMTAHFPTEPAGAGGANNLESLLPFDEDWERNPFLSGTLAKPPGSICSHITCFRKGYKEQKFSLEESGPHLRFRMQLYDTTDLDSPTNWWKHKSLEMDVGYEENSPL</sequence>
<evidence type="ECO:0000256" key="3">
    <source>
        <dbReference type="SAM" id="MobiDB-lite"/>
    </source>
</evidence>
<evidence type="ECO:0000256" key="2">
    <source>
        <dbReference type="PROSITE-ProRule" id="PRU00042"/>
    </source>
</evidence>
<protein>
    <recommendedName>
        <fullName evidence="8">Fe2OG dioxygenase domain-containing protein</fullName>
    </recommendedName>
</protein>
<evidence type="ECO:0000313" key="7">
    <source>
        <dbReference type="Proteomes" id="UP000827092"/>
    </source>
</evidence>
<dbReference type="PANTHER" id="PTHR31212">
    <property type="entry name" value="ALPHA-KETOGLUTARATE-DEPENDENT DIOXYGENASE ALKB HOMOLOG 3"/>
    <property type="match status" value="1"/>
</dbReference>
<reference evidence="6 7" key="1">
    <citation type="journal article" date="2022" name="Nat. Ecol. Evol.">
        <title>A masculinizing supergene underlies an exaggerated male reproductive morph in a spider.</title>
        <authorList>
            <person name="Hendrickx F."/>
            <person name="De Corte Z."/>
            <person name="Sonet G."/>
            <person name="Van Belleghem S.M."/>
            <person name="Kostlbacher S."/>
            <person name="Vangestel C."/>
        </authorList>
    </citation>
    <scope>NUCLEOTIDE SEQUENCE [LARGE SCALE GENOMIC DNA]</scope>
    <source>
        <strain evidence="6">W744_W776</strain>
    </source>
</reference>
<feature type="region of interest" description="Disordered" evidence="3">
    <location>
        <begin position="275"/>
        <end position="299"/>
    </location>
</feature>
<dbReference type="Pfam" id="PF00096">
    <property type="entry name" value="zf-C2H2"/>
    <property type="match status" value="1"/>
</dbReference>
<dbReference type="GO" id="GO:0051213">
    <property type="term" value="F:dioxygenase activity"/>
    <property type="evidence" value="ECO:0007669"/>
    <property type="project" value="InterPro"/>
</dbReference>
<evidence type="ECO:0008006" key="8">
    <source>
        <dbReference type="Google" id="ProtNLM"/>
    </source>
</evidence>
<comment type="caution">
    <text evidence="6">The sequence shown here is derived from an EMBL/GenBank/DDBJ whole genome shotgun (WGS) entry which is preliminary data.</text>
</comment>
<dbReference type="EMBL" id="JAFNEN010001442">
    <property type="protein sequence ID" value="KAG8173895.1"/>
    <property type="molecule type" value="Genomic_DNA"/>
</dbReference>
<dbReference type="InterPro" id="IPR013087">
    <property type="entry name" value="Znf_C2H2_type"/>
</dbReference>
<dbReference type="GO" id="GO:0006307">
    <property type="term" value="P:DNA alkylation repair"/>
    <property type="evidence" value="ECO:0007669"/>
    <property type="project" value="InterPro"/>
</dbReference>
<evidence type="ECO:0000259" key="4">
    <source>
        <dbReference type="PROSITE" id="PS50157"/>
    </source>
</evidence>
<dbReference type="SUPFAM" id="SSF51197">
    <property type="entry name" value="Clavaminate synthase-like"/>
    <property type="match status" value="1"/>
</dbReference>
<feature type="domain" description="C2H2-type" evidence="4">
    <location>
        <begin position="255"/>
        <end position="282"/>
    </location>
</feature>
<dbReference type="InterPro" id="IPR005123">
    <property type="entry name" value="Oxoglu/Fe-dep_dioxygenase_dom"/>
</dbReference>
<organism evidence="6 7">
    <name type="scientific">Oedothorax gibbosus</name>
    <dbReference type="NCBI Taxonomy" id="931172"/>
    <lineage>
        <taxon>Eukaryota</taxon>
        <taxon>Metazoa</taxon>
        <taxon>Ecdysozoa</taxon>
        <taxon>Arthropoda</taxon>
        <taxon>Chelicerata</taxon>
        <taxon>Arachnida</taxon>
        <taxon>Araneae</taxon>
        <taxon>Araneomorphae</taxon>
        <taxon>Entelegynae</taxon>
        <taxon>Araneoidea</taxon>
        <taxon>Linyphiidae</taxon>
        <taxon>Erigoninae</taxon>
        <taxon>Oedothorax</taxon>
    </lineage>
</organism>
<dbReference type="InterPro" id="IPR037151">
    <property type="entry name" value="AlkB-like_sf"/>
</dbReference>
<dbReference type="GO" id="GO:0008270">
    <property type="term" value="F:zinc ion binding"/>
    <property type="evidence" value="ECO:0007669"/>
    <property type="project" value="UniProtKB-KW"/>
</dbReference>
<dbReference type="PANTHER" id="PTHR31212:SF4">
    <property type="entry name" value="ALPHA-KETOGLUTARATE-DEPENDENT DIOXYGENASE ALKB HOMOLOG 3"/>
    <property type="match status" value="1"/>
</dbReference>
<evidence type="ECO:0000313" key="6">
    <source>
        <dbReference type="EMBL" id="KAG8173895.1"/>
    </source>
</evidence>
<evidence type="ECO:0000259" key="5">
    <source>
        <dbReference type="PROSITE" id="PS51471"/>
    </source>
</evidence>
<keyword evidence="2" id="KW-0479">Metal-binding</keyword>
<keyword evidence="2" id="KW-0862">Zinc</keyword>